<sequence length="171" mass="18721">MSCNVCSDFQSWSHGGAQNQAKNQGVKADLPGGKGPTDPATLQATKQNVNQTSPGASKIECPPGYKELANSTWAFLHTTAAYYPEKPTGQQRNSMRNLISSISVLYPCQPCAEHMREEMVTSPPKVDSQSDISLWLCQFHNSVNKVLGKPVFDCSKTNERWRDGPKDGSCN</sequence>
<dbReference type="EMBL" id="QTSX02004753">
    <property type="protein sequence ID" value="KAJ9063674.1"/>
    <property type="molecule type" value="Genomic_DNA"/>
</dbReference>
<keyword evidence="2" id="KW-1185">Reference proteome</keyword>
<proteinExistence type="predicted"/>
<name>A0ACC2SN36_9FUNG</name>
<organism evidence="1 2">
    <name type="scientific">Entomophthora muscae</name>
    <dbReference type="NCBI Taxonomy" id="34485"/>
    <lineage>
        <taxon>Eukaryota</taxon>
        <taxon>Fungi</taxon>
        <taxon>Fungi incertae sedis</taxon>
        <taxon>Zoopagomycota</taxon>
        <taxon>Entomophthoromycotina</taxon>
        <taxon>Entomophthoromycetes</taxon>
        <taxon>Entomophthorales</taxon>
        <taxon>Entomophthoraceae</taxon>
        <taxon>Entomophthora</taxon>
    </lineage>
</organism>
<evidence type="ECO:0000313" key="2">
    <source>
        <dbReference type="Proteomes" id="UP001165960"/>
    </source>
</evidence>
<comment type="caution">
    <text evidence="1">The sequence shown here is derived from an EMBL/GenBank/DDBJ whole genome shotgun (WGS) entry which is preliminary data.</text>
</comment>
<accession>A0ACC2SN36</accession>
<dbReference type="Proteomes" id="UP001165960">
    <property type="component" value="Unassembled WGS sequence"/>
</dbReference>
<evidence type="ECO:0000313" key="1">
    <source>
        <dbReference type="EMBL" id="KAJ9063674.1"/>
    </source>
</evidence>
<keyword evidence="1" id="KW-0560">Oxidoreductase</keyword>
<dbReference type="EC" id="1.8.3.2" evidence="1"/>
<protein>
    <submittedName>
        <fullName evidence="1">Flavin-linked sulfhydryl oxidase of the mitochondrial IMS</fullName>
        <ecNumber evidence="1">1.8.3.2</ecNumber>
    </submittedName>
</protein>
<gene>
    <name evidence="1" type="primary">ERV1_2</name>
    <name evidence="1" type="ORF">DSO57_1038478</name>
</gene>
<reference evidence="1" key="1">
    <citation type="submission" date="2022-04" db="EMBL/GenBank/DDBJ databases">
        <title>Genome of the entomopathogenic fungus Entomophthora muscae.</title>
        <authorList>
            <person name="Elya C."/>
            <person name="Lovett B.R."/>
            <person name="Lee E."/>
            <person name="Macias A.M."/>
            <person name="Hajek A.E."/>
            <person name="De Bivort B.L."/>
            <person name="Kasson M.T."/>
            <person name="De Fine Licht H.H."/>
            <person name="Stajich J.E."/>
        </authorList>
    </citation>
    <scope>NUCLEOTIDE SEQUENCE</scope>
    <source>
        <strain evidence="1">Berkeley</strain>
    </source>
</reference>